<accession>A0ABS1DQW4</accession>
<evidence type="ECO:0000313" key="2">
    <source>
        <dbReference type="Proteomes" id="UP001041814"/>
    </source>
</evidence>
<comment type="caution">
    <text evidence="1">The sequence shown here is derived from an EMBL/GenBank/DDBJ whole genome shotgun (WGS) entry which is preliminary data.</text>
</comment>
<proteinExistence type="predicted"/>
<dbReference type="EMBL" id="NRRU01000017">
    <property type="protein sequence ID" value="MBK1712387.1"/>
    <property type="molecule type" value="Genomic_DNA"/>
</dbReference>
<evidence type="ECO:0000313" key="1">
    <source>
        <dbReference type="EMBL" id="MBK1712387.1"/>
    </source>
</evidence>
<organism evidence="1 2">
    <name type="scientific">Rubrivivax gelatinosus</name>
    <name type="common">Rhodocyclus gelatinosus</name>
    <name type="synonym">Rhodopseudomonas gelatinosa</name>
    <dbReference type="NCBI Taxonomy" id="28068"/>
    <lineage>
        <taxon>Bacteria</taxon>
        <taxon>Pseudomonadati</taxon>
        <taxon>Pseudomonadota</taxon>
        <taxon>Betaproteobacteria</taxon>
        <taxon>Burkholderiales</taxon>
        <taxon>Sphaerotilaceae</taxon>
        <taxon>Rubrivivax</taxon>
    </lineage>
</organism>
<name>A0ABS1DQW4_RUBGE</name>
<keyword evidence="2" id="KW-1185">Reference proteome</keyword>
<protein>
    <recommendedName>
        <fullName evidence="3">YtxH domain-containing protein</fullName>
    </recommendedName>
</protein>
<gene>
    <name evidence="1" type="ORF">CKO43_06285</name>
</gene>
<evidence type="ECO:0008006" key="3">
    <source>
        <dbReference type="Google" id="ProtNLM"/>
    </source>
</evidence>
<sequence>MGKKAKKLRKACRAWSEGGGAGAPPWMAAGGPPAGWNAAGNGAASGLMPAWLRGMSAQQQFLVGLAIGAGGAWLLGDDERRAALVKAGMKLYTGLAGGFEELKEQVADIRAEMDAEQHGAP</sequence>
<reference evidence="1" key="2">
    <citation type="journal article" date="2020" name="Microorganisms">
        <title>Osmotic Adaptation and Compatible Solute Biosynthesis of Phototrophic Bacteria as Revealed from Genome Analyses.</title>
        <authorList>
            <person name="Imhoff J.F."/>
            <person name="Rahn T."/>
            <person name="Kunzel S."/>
            <person name="Keller A."/>
            <person name="Neulinger S.C."/>
        </authorList>
    </citation>
    <scope>NUCLEOTIDE SEQUENCE</scope>
    <source>
        <strain evidence="1">IM 151</strain>
    </source>
</reference>
<dbReference type="RefSeq" id="WP_200225383.1">
    <property type="nucleotide sequence ID" value="NZ_NRRT01000001.1"/>
</dbReference>
<reference evidence="1" key="1">
    <citation type="submission" date="2017-08" db="EMBL/GenBank/DDBJ databases">
        <authorList>
            <person name="Imhoff J.F."/>
            <person name="Rahn T."/>
            <person name="Kuenzel S."/>
            <person name="Neulinger S.C."/>
        </authorList>
    </citation>
    <scope>NUCLEOTIDE SEQUENCE</scope>
    <source>
        <strain evidence="1">IM 151</strain>
    </source>
</reference>
<dbReference type="Proteomes" id="UP001041814">
    <property type="component" value="Unassembled WGS sequence"/>
</dbReference>